<feature type="compositionally biased region" description="Polar residues" evidence="1">
    <location>
        <begin position="218"/>
        <end position="233"/>
    </location>
</feature>
<dbReference type="Proteomes" id="UP000077465">
    <property type="component" value="Chromosome"/>
</dbReference>
<sequence length="233" mass="25585">MSYFFTRNDQSAKKAGGSSRLSAHEFHAAKITQAYWGVSQGGAKFLSVNFINANNETADDIKIYFENSNGEQLSGYHQINAILAFNNISGLNQTQGTYKAYDFEAGGVVDKQGLIAPEIVGAYVGIILSENHYNGQNGIKHNLNLSAVYHHQSTQNAKQFLENLPPVQGQIESSIAYAKKSSENSRTSAEREAGRQNNAPRQYPQGMMASPLTAMQKPPQNTVYQTPNDDTPF</sequence>
<organism evidence="2 3">
    <name type="scientific">Moraxella bovoculi</name>
    <dbReference type="NCBI Taxonomy" id="386891"/>
    <lineage>
        <taxon>Bacteria</taxon>
        <taxon>Pseudomonadati</taxon>
        <taxon>Pseudomonadota</taxon>
        <taxon>Gammaproteobacteria</taxon>
        <taxon>Moraxellales</taxon>
        <taxon>Moraxellaceae</taxon>
        <taxon>Moraxella</taxon>
    </lineage>
</organism>
<proteinExistence type="predicted"/>
<reference evidence="2 3" key="1">
    <citation type="submission" date="2015-05" db="EMBL/GenBank/DDBJ databases">
        <authorList>
            <person name="Dickey A."/>
            <person name="Clawson M."/>
            <person name="Bono J."/>
            <person name="Loy J.D."/>
        </authorList>
    </citation>
    <scope>NUCLEOTIDE SEQUENCE [LARGE SCALE GENOMIC DNA]</scope>
    <source>
        <strain evidence="2 3">22581</strain>
    </source>
</reference>
<name>A0AAC8T7Q8_9GAMM</name>
<feature type="region of interest" description="Disordered" evidence="1">
    <location>
        <begin position="177"/>
        <end position="233"/>
    </location>
</feature>
<gene>
    <name evidence="2" type="ORF">AAX06_01695</name>
</gene>
<accession>A0AAC8T7Q8</accession>
<dbReference type="AlphaFoldDB" id="A0AAC8T7Q8"/>
<dbReference type="EMBL" id="CP011376">
    <property type="protein sequence ID" value="AKG07098.1"/>
    <property type="molecule type" value="Genomic_DNA"/>
</dbReference>
<evidence type="ECO:0000256" key="1">
    <source>
        <dbReference type="SAM" id="MobiDB-lite"/>
    </source>
</evidence>
<protein>
    <submittedName>
        <fullName evidence="2">Uncharacterized protein</fullName>
    </submittedName>
</protein>
<dbReference type="RefSeq" id="WP_046699137.1">
    <property type="nucleotide sequence ID" value="NZ_CP011376.1"/>
</dbReference>
<evidence type="ECO:0000313" key="3">
    <source>
        <dbReference type="Proteomes" id="UP000077465"/>
    </source>
</evidence>
<evidence type="ECO:0000313" key="2">
    <source>
        <dbReference type="EMBL" id="AKG07098.1"/>
    </source>
</evidence>
<feature type="compositionally biased region" description="Basic and acidic residues" evidence="1">
    <location>
        <begin position="180"/>
        <end position="194"/>
    </location>
</feature>